<comment type="caution">
    <text evidence="3">The sequence shown here is derived from an EMBL/GenBank/DDBJ whole genome shotgun (WGS) entry which is preliminary data.</text>
</comment>
<feature type="compositionally biased region" description="Low complexity" evidence="2">
    <location>
        <begin position="128"/>
        <end position="155"/>
    </location>
</feature>
<name>A0A0V0QYN0_PSEPJ</name>
<proteinExistence type="predicted"/>
<feature type="region of interest" description="Disordered" evidence="2">
    <location>
        <begin position="126"/>
        <end position="155"/>
    </location>
</feature>
<feature type="compositionally biased region" description="Low complexity" evidence="2">
    <location>
        <begin position="258"/>
        <end position="267"/>
    </location>
</feature>
<evidence type="ECO:0000313" key="4">
    <source>
        <dbReference type="Proteomes" id="UP000054937"/>
    </source>
</evidence>
<organism evidence="3 4">
    <name type="scientific">Pseudocohnilembus persalinus</name>
    <name type="common">Ciliate</name>
    <dbReference type="NCBI Taxonomy" id="266149"/>
    <lineage>
        <taxon>Eukaryota</taxon>
        <taxon>Sar</taxon>
        <taxon>Alveolata</taxon>
        <taxon>Ciliophora</taxon>
        <taxon>Intramacronucleata</taxon>
        <taxon>Oligohymenophorea</taxon>
        <taxon>Scuticociliatia</taxon>
        <taxon>Philasterida</taxon>
        <taxon>Pseudocohnilembidae</taxon>
        <taxon>Pseudocohnilembus</taxon>
    </lineage>
</organism>
<evidence type="ECO:0000313" key="3">
    <source>
        <dbReference type="EMBL" id="KRX07420.1"/>
    </source>
</evidence>
<feature type="compositionally biased region" description="Basic and acidic residues" evidence="2">
    <location>
        <begin position="41"/>
        <end position="58"/>
    </location>
</feature>
<dbReference type="AlphaFoldDB" id="A0A0V0QYN0"/>
<gene>
    <name evidence="3" type="ORF">PPERSA_03253</name>
</gene>
<accession>A0A0V0QYN0</accession>
<keyword evidence="4" id="KW-1185">Reference proteome</keyword>
<dbReference type="InParanoid" id="A0A0V0QYN0"/>
<evidence type="ECO:0000256" key="2">
    <source>
        <dbReference type="SAM" id="MobiDB-lite"/>
    </source>
</evidence>
<protein>
    <submittedName>
        <fullName evidence="3">Uncharacterized protein</fullName>
    </submittedName>
</protein>
<feature type="compositionally biased region" description="Polar residues" evidence="2">
    <location>
        <begin position="295"/>
        <end position="310"/>
    </location>
</feature>
<dbReference type="Proteomes" id="UP000054937">
    <property type="component" value="Unassembled WGS sequence"/>
</dbReference>
<feature type="coiled-coil region" evidence="1">
    <location>
        <begin position="631"/>
        <end position="658"/>
    </location>
</feature>
<feature type="compositionally biased region" description="Low complexity" evidence="2">
    <location>
        <begin position="284"/>
        <end position="294"/>
    </location>
</feature>
<sequence>MKDLLSNYIVKNSTTKYGMFSKPGKVISQKQEIQFQQVERQIKEQNKQSDSKKLGTNKEDEDQQNAKYLNKKRKELFNNFRVEFDDPKEIEIIQQQQKQGANIPQRIGFIPRSLAQKVIEQKQKHNNNKNSLNQNISGNNCNQQNNQEQQDNSNPQNLKLFMEQKQKERALNKIMTQSMEPFTKQTSRNYREELKIGRSQNTRLGPQQYDPNYNQTERKLAKSIQDFKKIQTTTQKTQQLLEEKKQKIQQKLQEQDFNANNQSTKKTNSTKKKKSAQNFQTPLKNQKNQKNFQNLDSLNPDNISLNTSAPNQNLQEKIEKNKKLLSQKKSLDKSQDSEEFSLYQTDKQFIHFTASPSSKLKKTFQSQKNQGKSFYNSFYNKSFYDKTDYDIRDESIVKKTIIGPQFHKRAGRVKQGSIYDSGQNVNENRFYLLTDTEFTNPRPKTMNYKIDKNLPREKREQSLQSKKVNVDFKYDIAENLSKKHCKVFKFEKYRPHQIIKNKATCLNQALNYYDFDAYQSQGSQVFKSYKCARSSSVNYDKQKGRDEPSYYDMAFNKPNYLCQGEFQTQRSNYLRSTSQNFYQTVQGPFTPKSPVKIQNEKQFSKTQFSFRKTSSTLNPQISPKRKVNGGIQFQENQNLQEQQNQNQQQEQFQQYQQKQSQQNLIPNLLNSQKNQNNQKFEEVDLELLPVKPRQTGIDLNDENDTDFFQMDFRDFMVEKNAKSSKNKDIYFKNMDQNKKQELYQVLQMRNKFIDKKFNELESEQVQAQKNQLEQMFNQNALY</sequence>
<dbReference type="EMBL" id="LDAU01000083">
    <property type="protein sequence ID" value="KRX07420.1"/>
    <property type="molecule type" value="Genomic_DNA"/>
</dbReference>
<feature type="coiled-coil region" evidence="1">
    <location>
        <begin position="743"/>
        <end position="778"/>
    </location>
</feature>
<keyword evidence="1" id="KW-0175">Coiled coil</keyword>
<feature type="region of interest" description="Disordered" evidence="2">
    <location>
        <begin position="41"/>
        <end position="65"/>
    </location>
</feature>
<feature type="region of interest" description="Disordered" evidence="2">
    <location>
        <begin position="251"/>
        <end position="310"/>
    </location>
</feature>
<reference evidence="3 4" key="1">
    <citation type="journal article" date="2015" name="Sci. Rep.">
        <title>Genome of the facultative scuticociliatosis pathogen Pseudocohnilembus persalinus provides insight into its virulence through horizontal gene transfer.</title>
        <authorList>
            <person name="Xiong J."/>
            <person name="Wang G."/>
            <person name="Cheng J."/>
            <person name="Tian M."/>
            <person name="Pan X."/>
            <person name="Warren A."/>
            <person name="Jiang C."/>
            <person name="Yuan D."/>
            <person name="Miao W."/>
        </authorList>
    </citation>
    <scope>NUCLEOTIDE SEQUENCE [LARGE SCALE GENOMIC DNA]</scope>
    <source>
        <strain evidence="3">36N120E</strain>
    </source>
</reference>
<evidence type="ECO:0000256" key="1">
    <source>
        <dbReference type="SAM" id="Coils"/>
    </source>
</evidence>